<gene>
    <name evidence="4" type="ORF">HF526_21155</name>
</gene>
<dbReference type="EMBL" id="JAAXLA010000042">
    <property type="protein sequence ID" value="NMH99805.1"/>
    <property type="molecule type" value="Genomic_DNA"/>
</dbReference>
<sequence>MTLMVAGIVGTSQTREQLSSLRALVVVGMMMFRGGGAEEILRLAMTSVPSLCRGWTHAIHLVDGDDLQPSVVGSPRPPDPALFDLAGAEGPVPVEGAAWGRALPLSGLGRSRGYLVVGADGEPSEEERFLLRVLAEEAGAALATAALVAEQQLQADELRRLSDRLAGANAQLTKSVSDLERRSAVHETLNRVPATGDRAAGIVAAVHELTGLPVVAEDRFGNVLAWSGPSRTKPVRKVSARQRADVLGRAQRDGRPVRDRDRLVALAQPRDAVLGVLSLIDAERTAGPHEVLALELGATMLAMELAHRQGVAEVELRLRRDLVEDLISGTDEDGAVTRARALGVDLHRSHRVVVVRGRPGIGDEAVANAVLHAARGLDAGSLIARRSGSVILLANRPAGWGDEHRWHEIHAAVSRHLRSSAVSIGVGGHCERPADFPRSWQQAERALAIRQRSRNPEGITAYEDLGLYRVLSDSDGDAEVDRFVREWLGALLDYDTQHHSEMVRTLSTYLDCGGNYDETAAGMSIHRSTLRYRLQRIREVSGFDLGDVDHRLNLHVATRAWNLMAEPG</sequence>
<keyword evidence="5" id="KW-1185">Reference proteome</keyword>
<dbReference type="InterPro" id="IPR042070">
    <property type="entry name" value="PucR_C-HTH_sf"/>
</dbReference>
<dbReference type="PANTHER" id="PTHR33744:SF1">
    <property type="entry name" value="DNA-BINDING TRANSCRIPTIONAL ACTIVATOR ADER"/>
    <property type="match status" value="1"/>
</dbReference>
<feature type="domain" description="CdaR GGDEF-like" evidence="3">
    <location>
        <begin position="329"/>
        <end position="449"/>
    </location>
</feature>
<dbReference type="Pfam" id="PF13556">
    <property type="entry name" value="HTH_30"/>
    <property type="match status" value="1"/>
</dbReference>
<evidence type="ECO:0000313" key="4">
    <source>
        <dbReference type="EMBL" id="NMH99805.1"/>
    </source>
</evidence>
<dbReference type="InterPro" id="IPR041522">
    <property type="entry name" value="CdaR_GGDEF"/>
</dbReference>
<evidence type="ECO:0000259" key="2">
    <source>
        <dbReference type="Pfam" id="PF13556"/>
    </source>
</evidence>
<dbReference type="InterPro" id="IPR051448">
    <property type="entry name" value="CdaR-like_regulators"/>
</dbReference>
<name>A0ABX1SE02_9PSEU</name>
<evidence type="ECO:0000259" key="3">
    <source>
        <dbReference type="Pfam" id="PF17853"/>
    </source>
</evidence>
<organism evidence="4 5">
    <name type="scientific">Pseudonocardia acidicola</name>
    <dbReference type="NCBI Taxonomy" id="2724939"/>
    <lineage>
        <taxon>Bacteria</taxon>
        <taxon>Bacillati</taxon>
        <taxon>Actinomycetota</taxon>
        <taxon>Actinomycetes</taxon>
        <taxon>Pseudonocardiales</taxon>
        <taxon>Pseudonocardiaceae</taxon>
        <taxon>Pseudonocardia</taxon>
    </lineage>
</organism>
<dbReference type="PANTHER" id="PTHR33744">
    <property type="entry name" value="CARBOHYDRATE DIACID REGULATOR"/>
    <property type="match status" value="1"/>
</dbReference>
<reference evidence="4 5" key="1">
    <citation type="submission" date="2020-04" db="EMBL/GenBank/DDBJ databases">
        <authorList>
            <person name="Klaysubun C."/>
            <person name="Duangmal K."/>
            <person name="Lipun K."/>
        </authorList>
    </citation>
    <scope>NUCLEOTIDE SEQUENCE [LARGE SCALE GENOMIC DNA]</scope>
    <source>
        <strain evidence="4 5">K10HN5</strain>
    </source>
</reference>
<evidence type="ECO:0000313" key="5">
    <source>
        <dbReference type="Proteomes" id="UP000820669"/>
    </source>
</evidence>
<accession>A0ABX1SE02</accession>
<comment type="caution">
    <text evidence="4">The sequence shown here is derived from an EMBL/GenBank/DDBJ whole genome shotgun (WGS) entry which is preliminary data.</text>
</comment>
<evidence type="ECO:0000256" key="1">
    <source>
        <dbReference type="ARBA" id="ARBA00006754"/>
    </source>
</evidence>
<dbReference type="InterPro" id="IPR025736">
    <property type="entry name" value="PucR_C-HTH_dom"/>
</dbReference>
<dbReference type="Gene3D" id="1.10.10.2840">
    <property type="entry name" value="PucR C-terminal helix-turn-helix domain"/>
    <property type="match status" value="1"/>
</dbReference>
<dbReference type="Pfam" id="PF17853">
    <property type="entry name" value="GGDEF_2"/>
    <property type="match status" value="1"/>
</dbReference>
<proteinExistence type="inferred from homology"/>
<comment type="similarity">
    <text evidence="1">Belongs to the CdaR family.</text>
</comment>
<protein>
    <submittedName>
        <fullName evidence="4">Transcriptional regulator</fullName>
    </submittedName>
</protein>
<dbReference type="Proteomes" id="UP000820669">
    <property type="component" value="Unassembled WGS sequence"/>
</dbReference>
<feature type="domain" description="PucR C-terminal helix-turn-helix" evidence="2">
    <location>
        <begin position="503"/>
        <end position="560"/>
    </location>
</feature>